<dbReference type="Proteomes" id="UP001562065">
    <property type="component" value="Unassembled WGS sequence"/>
</dbReference>
<dbReference type="EMBL" id="JBGCUO010000002">
    <property type="protein sequence ID" value="MEY1662824.1"/>
    <property type="molecule type" value="Genomic_DNA"/>
</dbReference>
<feature type="domain" description="Quinohemoprotein amine dehydrogenase alpha subunit" evidence="3">
    <location>
        <begin position="317"/>
        <end position="396"/>
    </location>
</feature>
<proteinExistence type="predicted"/>
<evidence type="ECO:0000313" key="6">
    <source>
        <dbReference type="EMBL" id="MEY1662824.1"/>
    </source>
</evidence>
<dbReference type="InterPro" id="IPR013783">
    <property type="entry name" value="Ig-like_fold"/>
</dbReference>
<evidence type="ECO:0000259" key="5">
    <source>
        <dbReference type="Pfam" id="PF14930"/>
    </source>
</evidence>
<dbReference type="RefSeq" id="WP_369456097.1">
    <property type="nucleotide sequence ID" value="NZ_JBGCUO010000002.1"/>
</dbReference>
<feature type="domain" description="Quinohemoprotein amine dehydrogenase alpha subunit" evidence="5">
    <location>
        <begin position="212"/>
        <end position="313"/>
    </location>
</feature>
<dbReference type="InterPro" id="IPR014756">
    <property type="entry name" value="Ig_E-set"/>
</dbReference>
<dbReference type="Pfam" id="PF09098">
    <property type="entry name" value="Dehyd-heme_bind"/>
    <property type="match status" value="1"/>
</dbReference>
<evidence type="ECO:0000256" key="1">
    <source>
        <dbReference type="SAM" id="SignalP"/>
    </source>
</evidence>
<keyword evidence="1" id="KW-0732">Signal</keyword>
<dbReference type="Pfam" id="PF09100">
    <property type="entry name" value="Qn_am_d_aIV"/>
    <property type="match status" value="1"/>
</dbReference>
<dbReference type="Pfam" id="PF14930">
    <property type="entry name" value="Qn_am_d_aII"/>
    <property type="match status" value="1"/>
</dbReference>
<dbReference type="InterPro" id="IPR036718">
    <property type="entry name" value="H-AmDH_asu_dom2_sf"/>
</dbReference>
<dbReference type="InterPro" id="IPR023887">
    <property type="entry name" value="QH-AmDH_asu"/>
</dbReference>
<feature type="domain" description="Quinohemoprotein amine dehydrogenase alpha subunit" evidence="4">
    <location>
        <begin position="401"/>
        <end position="529"/>
    </location>
</feature>
<dbReference type="InterPro" id="IPR036909">
    <property type="entry name" value="Cyt_c-like_dom_sf"/>
</dbReference>
<dbReference type="InterPro" id="IPR015184">
    <property type="entry name" value="QH-AmDH_asu_dom_IV"/>
</dbReference>
<gene>
    <name evidence="6" type="primary">peaA</name>
    <name evidence="6" type="ORF">AB5I84_11745</name>
</gene>
<feature type="chain" id="PRO_5045886665" evidence="1">
    <location>
        <begin position="31"/>
        <end position="530"/>
    </location>
</feature>
<dbReference type="InterPro" id="IPR015182">
    <property type="entry name" value="QH-AmDH_asu_heme-bd_dom"/>
</dbReference>
<evidence type="ECO:0000313" key="7">
    <source>
        <dbReference type="Proteomes" id="UP001562065"/>
    </source>
</evidence>
<organism evidence="6 7">
    <name type="scientific">Isoalcanivorax beigongshangi</name>
    <dbReference type="NCBI Taxonomy" id="3238810"/>
    <lineage>
        <taxon>Bacteria</taxon>
        <taxon>Pseudomonadati</taxon>
        <taxon>Pseudomonadota</taxon>
        <taxon>Gammaproteobacteria</taxon>
        <taxon>Oceanospirillales</taxon>
        <taxon>Alcanivoracaceae</taxon>
        <taxon>Isoalcanivorax</taxon>
    </lineage>
</organism>
<protein>
    <submittedName>
        <fullName evidence="6">Quinohemoprotein amine dehydrogenase subunit alpha</fullName>
    </submittedName>
</protein>
<dbReference type="SUPFAM" id="SSF81296">
    <property type="entry name" value="E set domains"/>
    <property type="match status" value="2"/>
</dbReference>
<dbReference type="SUPFAM" id="SSF69298">
    <property type="entry name" value="Quinohemoprotein amine dehydrogenase A chain, domain 3"/>
    <property type="match status" value="1"/>
</dbReference>
<keyword evidence="7" id="KW-1185">Reference proteome</keyword>
<sequence>MNNITQRFFNRCLAATAAAVLGLFGVAAQAAPANPETLIRQNCVGCHQPEGENSWSRISHQRKTPEGWLMTIARMQSAHGLRISDEDRRTLVKYLADRQGMAPEETADVRYALERRLNDYEPLKDDEHIGDMCARCHSGARVVMQGRDEKEWEHLIHTHLGLWASLEYQALSRDRDWLPIALNETLPHLAQRLPFQTAAWDQWMKARPAADQFNGRWSFAGHYTGAGDISGTMTVEHTGNDLFRVVVDGRYDNGRAFRGEGQGILYNGHEWRANVTIDDVVMRQVLVATPEGMTGRMFERDRDERGLDFAAARDNQRTLLAVFPEYIKAGAEQELTIVGAGMNGRPNLGRHIRVLDVIEQTPERVRVRVRADDKVAIGPRDIKVGRASGASVAVYRDIQSVRVVPEYAVARIGGNGSPTEKVEGRFDAEAWAVAADGSEFRVGVMPATWSVAPFDEAAAKLEDVKFAGRLNAQTGVFDPAVAGPNPERPMMANNVGNLSITARVKDGEREVSGDGQLIVSVQRWVIPPIP</sequence>
<feature type="domain" description="Quinohemoprotein amine dehydrogenase alpha subunit haem binding" evidence="2">
    <location>
        <begin position="36"/>
        <end position="200"/>
    </location>
</feature>
<dbReference type="NCBIfam" id="TIGR03908">
    <property type="entry name" value="QH_alpha"/>
    <property type="match status" value="1"/>
</dbReference>
<dbReference type="Gene3D" id="1.10.760.10">
    <property type="entry name" value="Cytochrome c-like domain"/>
    <property type="match status" value="1"/>
</dbReference>
<dbReference type="SUPFAM" id="SSF46626">
    <property type="entry name" value="Cytochrome c"/>
    <property type="match status" value="2"/>
</dbReference>
<dbReference type="Pfam" id="PF09099">
    <property type="entry name" value="Qn_am_d_aIII"/>
    <property type="match status" value="1"/>
</dbReference>
<reference evidence="6 7" key="1">
    <citation type="submission" date="2024-07" db="EMBL/GenBank/DDBJ databases">
        <authorList>
            <person name="Ren Q."/>
        </authorList>
    </citation>
    <scope>NUCLEOTIDE SEQUENCE [LARGE SCALE GENOMIC DNA]</scope>
    <source>
        <strain evidence="6 7">REN37</strain>
    </source>
</reference>
<dbReference type="Gene3D" id="2.40.128.120">
    <property type="entry name" value="Quinohemoprotein amine dehydrogenase alpha subunit, domain 2"/>
    <property type="match status" value="1"/>
</dbReference>
<accession>A0ABV4AJC7</accession>
<evidence type="ECO:0000259" key="2">
    <source>
        <dbReference type="Pfam" id="PF09098"/>
    </source>
</evidence>
<comment type="caution">
    <text evidence="6">The sequence shown here is derived from an EMBL/GenBank/DDBJ whole genome shotgun (WGS) entry which is preliminary data.</text>
</comment>
<dbReference type="InterPro" id="IPR015183">
    <property type="entry name" value="QH-AmDH_asu_dom_III"/>
</dbReference>
<evidence type="ECO:0000259" key="3">
    <source>
        <dbReference type="Pfam" id="PF09099"/>
    </source>
</evidence>
<dbReference type="InterPro" id="IPR009111">
    <property type="entry name" value="QH-AmDH_asu_dom2"/>
</dbReference>
<name>A0ABV4AJC7_9GAMM</name>
<evidence type="ECO:0000259" key="4">
    <source>
        <dbReference type="Pfam" id="PF09100"/>
    </source>
</evidence>
<dbReference type="Gene3D" id="2.60.40.10">
    <property type="entry name" value="Immunoglobulins"/>
    <property type="match status" value="2"/>
</dbReference>
<feature type="signal peptide" evidence="1">
    <location>
        <begin position="1"/>
        <end position="30"/>
    </location>
</feature>